<accession>A0A0B7MDJ9</accession>
<dbReference type="EMBL" id="CDRZ01000146">
    <property type="protein sequence ID" value="CEO88654.1"/>
    <property type="molecule type" value="Genomic_DNA"/>
</dbReference>
<feature type="short sequence motif" description="'KMSKS' region" evidence="13">
    <location>
        <begin position="267"/>
        <end position="271"/>
    </location>
</feature>
<dbReference type="GO" id="GO:0004817">
    <property type="term" value="F:cysteine-tRNA ligase activity"/>
    <property type="evidence" value="ECO:0007669"/>
    <property type="project" value="UniProtKB-UniRule"/>
</dbReference>
<organism evidence="15 16">
    <name type="scientific">Syntrophaceticus schinkii</name>
    <dbReference type="NCBI Taxonomy" id="499207"/>
    <lineage>
        <taxon>Bacteria</taxon>
        <taxon>Bacillati</taxon>
        <taxon>Bacillota</taxon>
        <taxon>Clostridia</taxon>
        <taxon>Thermoanaerobacterales</taxon>
        <taxon>Thermoanaerobacterales Family III. Incertae Sedis</taxon>
        <taxon>Syntrophaceticus</taxon>
    </lineage>
</organism>
<dbReference type="FunFam" id="3.40.50.620:FF:000009">
    <property type="entry name" value="Cysteine--tRNA ligase"/>
    <property type="match status" value="1"/>
</dbReference>
<dbReference type="SUPFAM" id="SSF47323">
    <property type="entry name" value="Anticodon-binding domain of a subclass of class I aminoacyl-tRNA synthetases"/>
    <property type="match status" value="1"/>
</dbReference>
<dbReference type="InterPro" id="IPR015273">
    <property type="entry name" value="Cys-tRNA-synt_Ia_DALR"/>
</dbReference>
<feature type="binding site" evidence="13">
    <location>
        <position position="238"/>
    </location>
    <ligand>
        <name>Zn(2+)</name>
        <dbReference type="ChEBI" id="CHEBI:29105"/>
    </ligand>
</feature>
<comment type="catalytic activity">
    <reaction evidence="12 13">
        <text>tRNA(Cys) + L-cysteine + ATP = L-cysteinyl-tRNA(Cys) + AMP + diphosphate</text>
        <dbReference type="Rhea" id="RHEA:17773"/>
        <dbReference type="Rhea" id="RHEA-COMP:9661"/>
        <dbReference type="Rhea" id="RHEA-COMP:9679"/>
        <dbReference type="ChEBI" id="CHEBI:30616"/>
        <dbReference type="ChEBI" id="CHEBI:33019"/>
        <dbReference type="ChEBI" id="CHEBI:35235"/>
        <dbReference type="ChEBI" id="CHEBI:78442"/>
        <dbReference type="ChEBI" id="CHEBI:78517"/>
        <dbReference type="ChEBI" id="CHEBI:456215"/>
        <dbReference type="EC" id="6.1.1.16"/>
    </reaction>
</comment>
<evidence type="ECO:0000256" key="8">
    <source>
        <dbReference type="ARBA" id="ARBA00022833"/>
    </source>
</evidence>
<evidence type="ECO:0000256" key="4">
    <source>
        <dbReference type="ARBA" id="ARBA00022490"/>
    </source>
</evidence>
<evidence type="ECO:0000313" key="16">
    <source>
        <dbReference type="Proteomes" id="UP000046155"/>
    </source>
</evidence>
<dbReference type="RefSeq" id="WP_084710984.1">
    <property type="nucleotide sequence ID" value="NZ_CDRZ01000146.1"/>
</dbReference>
<evidence type="ECO:0000256" key="13">
    <source>
        <dbReference type="HAMAP-Rule" id="MF_00041"/>
    </source>
</evidence>
<protein>
    <recommendedName>
        <fullName evidence="13">Cysteine--tRNA ligase</fullName>
        <ecNumber evidence="13">6.1.1.16</ecNumber>
    </recommendedName>
    <alternativeName>
        <fullName evidence="13">Cysteinyl-tRNA synthetase</fullName>
        <shortName evidence="13">CysRS</shortName>
    </alternativeName>
</protein>
<dbReference type="Pfam" id="PF09190">
    <property type="entry name" value="DALR_2"/>
    <property type="match status" value="1"/>
</dbReference>
<evidence type="ECO:0000313" key="15">
    <source>
        <dbReference type="EMBL" id="CEO88654.1"/>
    </source>
</evidence>
<evidence type="ECO:0000256" key="5">
    <source>
        <dbReference type="ARBA" id="ARBA00022598"/>
    </source>
</evidence>
<keyword evidence="16" id="KW-1185">Reference proteome</keyword>
<sequence length="507" mass="57817">MALKVYNTLSKQKEQLLPKLPQQMKIYTCGPTTYNFIHLGNARPLVIFDTIRRYLEYKGYRVTYIQNFTDIDDKIINRAREENMDPFELADKYIGEYFRDADALRVKRADVHPRASEHIPEMLEMVKVLYEKGIAYEEGGDVYFSVRKFRGYGKLSGRSLEEMLAGARIGVDERKHDPLDFVLWKAAKPGEPAWESPWGMGRPGWHLECSAMSIKYLGFSFDIHGGGSDLIFPHHENEIAQAEAYTGSAPFARYWIHNGFVTIDQEKMSKSLGNFFIVRDLLQEWAPEILRFFLLSTHYRSPLDYGSGSLKSARKSYNRLANTLELLDGITDGKQDAAVGRLSKDAEAFRDRIAFCVAKFEKAMDDDFNTALGLAALYDMGREINAFINNKDFVPTPAVIHVLIQARQSYQELLDTLGLLPGEKRELGPEYLEGIREIALSLQDKAGDLLQSPLPQDPQGILDILISVRQEARAQKDFQLSDQLRDALKKEGIILEDTPRGTRWRLV</sequence>
<keyword evidence="5 13" id="KW-0436">Ligase</keyword>
<evidence type="ECO:0000256" key="12">
    <source>
        <dbReference type="ARBA" id="ARBA00047398"/>
    </source>
</evidence>
<evidence type="ECO:0000256" key="3">
    <source>
        <dbReference type="ARBA" id="ARBA00011245"/>
    </source>
</evidence>
<dbReference type="OrthoDB" id="9815130at2"/>
<reference evidence="16" key="1">
    <citation type="submission" date="2015-01" db="EMBL/GenBank/DDBJ databases">
        <authorList>
            <person name="Manzoor Shahid"/>
            <person name="Zubair Saima"/>
        </authorList>
    </citation>
    <scope>NUCLEOTIDE SEQUENCE [LARGE SCALE GENOMIC DNA]</scope>
    <source>
        <strain evidence="16">Sp3</strain>
    </source>
</reference>
<dbReference type="GO" id="GO:0005829">
    <property type="term" value="C:cytosol"/>
    <property type="evidence" value="ECO:0007669"/>
    <property type="project" value="TreeGrafter"/>
</dbReference>
<feature type="binding site" evidence="13">
    <location>
        <position position="209"/>
    </location>
    <ligand>
        <name>Zn(2+)</name>
        <dbReference type="ChEBI" id="CHEBI:29105"/>
    </ligand>
</feature>
<keyword evidence="10 13" id="KW-0648">Protein biosynthesis</keyword>
<dbReference type="HAMAP" id="MF_00041">
    <property type="entry name" value="Cys_tRNA_synth"/>
    <property type="match status" value="1"/>
</dbReference>
<dbReference type="InterPro" id="IPR024909">
    <property type="entry name" value="Cys-tRNA/MSH_ligase"/>
</dbReference>
<dbReference type="InterPro" id="IPR014729">
    <property type="entry name" value="Rossmann-like_a/b/a_fold"/>
</dbReference>
<keyword evidence="4 13" id="KW-0963">Cytoplasm</keyword>
<dbReference type="InterPro" id="IPR015803">
    <property type="entry name" value="Cys-tRNA-ligase"/>
</dbReference>
<dbReference type="GO" id="GO:0005524">
    <property type="term" value="F:ATP binding"/>
    <property type="evidence" value="ECO:0007669"/>
    <property type="project" value="UniProtKB-UniRule"/>
</dbReference>
<dbReference type="Gene3D" id="3.40.50.620">
    <property type="entry name" value="HUPs"/>
    <property type="match status" value="1"/>
</dbReference>
<dbReference type="Proteomes" id="UP000046155">
    <property type="component" value="Unassembled WGS sequence"/>
</dbReference>
<evidence type="ECO:0000256" key="10">
    <source>
        <dbReference type="ARBA" id="ARBA00022917"/>
    </source>
</evidence>
<feature type="binding site" evidence="13">
    <location>
        <position position="234"/>
    </location>
    <ligand>
        <name>Zn(2+)</name>
        <dbReference type="ChEBI" id="CHEBI:29105"/>
    </ligand>
</feature>
<dbReference type="NCBIfam" id="TIGR00435">
    <property type="entry name" value="cysS"/>
    <property type="match status" value="1"/>
</dbReference>
<comment type="similarity">
    <text evidence="2 13">Belongs to the class-I aminoacyl-tRNA synthetase family.</text>
</comment>
<keyword evidence="11 13" id="KW-0030">Aminoacyl-tRNA synthetase</keyword>
<gene>
    <name evidence="13 15" type="primary">cysS</name>
    <name evidence="15" type="ORF">SSCH_230002</name>
</gene>
<dbReference type="CDD" id="cd00672">
    <property type="entry name" value="CysRS_core"/>
    <property type="match status" value="1"/>
</dbReference>
<comment type="cofactor">
    <cofactor evidence="13">
        <name>Zn(2+)</name>
        <dbReference type="ChEBI" id="CHEBI:29105"/>
    </cofactor>
    <text evidence="13">Binds 1 zinc ion per subunit.</text>
</comment>
<feature type="binding site" evidence="13">
    <location>
        <position position="29"/>
    </location>
    <ligand>
        <name>Zn(2+)</name>
        <dbReference type="ChEBI" id="CHEBI:29105"/>
    </ligand>
</feature>
<dbReference type="InterPro" id="IPR032678">
    <property type="entry name" value="tRNA-synt_1_cat_dom"/>
</dbReference>
<dbReference type="EC" id="6.1.1.16" evidence="13"/>
<evidence type="ECO:0000256" key="9">
    <source>
        <dbReference type="ARBA" id="ARBA00022840"/>
    </source>
</evidence>
<dbReference type="PANTHER" id="PTHR10890:SF3">
    <property type="entry name" value="CYSTEINE--TRNA LIGASE, CYTOPLASMIC"/>
    <property type="match status" value="1"/>
</dbReference>
<dbReference type="InterPro" id="IPR009080">
    <property type="entry name" value="tRNAsynth_Ia_anticodon-bd"/>
</dbReference>
<dbReference type="Gene3D" id="1.20.120.1910">
    <property type="entry name" value="Cysteine-tRNA ligase, C-terminal anti-codon recognition domain"/>
    <property type="match status" value="1"/>
</dbReference>
<keyword evidence="9 13" id="KW-0067">ATP-binding</keyword>
<dbReference type="Pfam" id="PF01406">
    <property type="entry name" value="tRNA-synt_1e"/>
    <property type="match status" value="1"/>
</dbReference>
<keyword evidence="7 13" id="KW-0547">Nucleotide-binding</keyword>
<keyword evidence="8 13" id="KW-0862">Zinc</keyword>
<dbReference type="GO" id="GO:0008270">
    <property type="term" value="F:zinc ion binding"/>
    <property type="evidence" value="ECO:0007669"/>
    <property type="project" value="UniProtKB-UniRule"/>
</dbReference>
<proteinExistence type="inferred from homology"/>
<keyword evidence="6 13" id="KW-0479">Metal-binding</keyword>
<dbReference type="AlphaFoldDB" id="A0A0B7MDJ9"/>
<dbReference type="GO" id="GO:0006423">
    <property type="term" value="P:cysteinyl-tRNA aminoacylation"/>
    <property type="evidence" value="ECO:0007669"/>
    <property type="project" value="UniProtKB-UniRule"/>
</dbReference>
<feature type="short sequence motif" description="'HIGH' region" evidence="13">
    <location>
        <begin position="31"/>
        <end position="41"/>
    </location>
</feature>
<feature type="domain" description="Cysteinyl-tRNA synthetase class Ia DALR" evidence="14">
    <location>
        <begin position="359"/>
        <end position="428"/>
    </location>
</feature>
<dbReference type="SUPFAM" id="SSF52374">
    <property type="entry name" value="Nucleotidylyl transferase"/>
    <property type="match status" value="1"/>
</dbReference>
<comment type="subunit">
    <text evidence="3 13">Monomer.</text>
</comment>
<evidence type="ECO:0000256" key="6">
    <source>
        <dbReference type="ARBA" id="ARBA00022723"/>
    </source>
</evidence>
<evidence type="ECO:0000259" key="14">
    <source>
        <dbReference type="SMART" id="SM00840"/>
    </source>
</evidence>
<evidence type="ECO:0000256" key="11">
    <source>
        <dbReference type="ARBA" id="ARBA00023146"/>
    </source>
</evidence>
<name>A0A0B7MDJ9_9FIRM</name>
<dbReference type="PANTHER" id="PTHR10890">
    <property type="entry name" value="CYSTEINYL-TRNA SYNTHETASE"/>
    <property type="match status" value="1"/>
</dbReference>
<dbReference type="PRINTS" id="PR00983">
    <property type="entry name" value="TRNASYNTHCYS"/>
</dbReference>
<evidence type="ECO:0000256" key="1">
    <source>
        <dbReference type="ARBA" id="ARBA00004496"/>
    </source>
</evidence>
<evidence type="ECO:0000256" key="7">
    <source>
        <dbReference type="ARBA" id="ARBA00022741"/>
    </source>
</evidence>
<evidence type="ECO:0000256" key="2">
    <source>
        <dbReference type="ARBA" id="ARBA00005594"/>
    </source>
</evidence>
<feature type="binding site" evidence="13">
    <location>
        <position position="270"/>
    </location>
    <ligand>
        <name>ATP</name>
        <dbReference type="ChEBI" id="CHEBI:30616"/>
    </ligand>
</feature>
<dbReference type="SMART" id="SM00840">
    <property type="entry name" value="DALR_2"/>
    <property type="match status" value="1"/>
</dbReference>
<comment type="subcellular location">
    <subcellularLocation>
        <location evidence="1 13">Cytoplasm</location>
    </subcellularLocation>
</comment>